<dbReference type="CDD" id="cd20556">
    <property type="entry name" value="CYCLIN_CABLES"/>
    <property type="match status" value="1"/>
</dbReference>
<comment type="caution">
    <text evidence="3">The sequence shown here is derived from an EMBL/GenBank/DDBJ whole genome shotgun (WGS) entry which is preliminary data.</text>
</comment>
<dbReference type="PANTHER" id="PTHR22896">
    <property type="entry name" value="CDK5 AND ABL1 ENZYME SUBSTRATE 1"/>
    <property type="match status" value="1"/>
</dbReference>
<keyword evidence="4" id="KW-1185">Reference proteome</keyword>
<reference evidence="3" key="1">
    <citation type="submission" date="2021-02" db="EMBL/GenBank/DDBJ databases">
        <authorList>
            <person name="Nowell W R."/>
        </authorList>
    </citation>
    <scope>NUCLEOTIDE SEQUENCE</scope>
    <source>
        <strain evidence="3">Ploen Becks lab</strain>
    </source>
</reference>
<dbReference type="Pfam" id="PF00134">
    <property type="entry name" value="Cyclin_N"/>
    <property type="match status" value="1"/>
</dbReference>
<dbReference type="AlphaFoldDB" id="A0A814D334"/>
<dbReference type="SUPFAM" id="SSF47954">
    <property type="entry name" value="Cyclin-like"/>
    <property type="match status" value="1"/>
</dbReference>
<evidence type="ECO:0000259" key="2">
    <source>
        <dbReference type="Pfam" id="PF00134"/>
    </source>
</evidence>
<dbReference type="InterPro" id="IPR036915">
    <property type="entry name" value="Cyclin-like_sf"/>
</dbReference>
<dbReference type="GO" id="GO:0051726">
    <property type="term" value="P:regulation of cell cycle"/>
    <property type="evidence" value="ECO:0007669"/>
    <property type="project" value="InterPro"/>
</dbReference>
<dbReference type="PANTHER" id="PTHR22896:SF0">
    <property type="entry name" value="CYCLIN N-TERMINAL DOMAIN-CONTAINING PROTEIN"/>
    <property type="match status" value="1"/>
</dbReference>
<proteinExistence type="predicted"/>
<dbReference type="InterPro" id="IPR006671">
    <property type="entry name" value="Cyclin_N"/>
</dbReference>
<organism evidence="3 4">
    <name type="scientific">Brachionus calyciflorus</name>
    <dbReference type="NCBI Taxonomy" id="104777"/>
    <lineage>
        <taxon>Eukaryota</taxon>
        <taxon>Metazoa</taxon>
        <taxon>Spiralia</taxon>
        <taxon>Gnathifera</taxon>
        <taxon>Rotifera</taxon>
        <taxon>Eurotatoria</taxon>
        <taxon>Monogononta</taxon>
        <taxon>Pseudotrocha</taxon>
        <taxon>Ploima</taxon>
        <taxon>Brachionidae</taxon>
        <taxon>Brachionus</taxon>
    </lineage>
</organism>
<feature type="region of interest" description="Disordered" evidence="1">
    <location>
        <begin position="347"/>
        <end position="372"/>
    </location>
</feature>
<protein>
    <recommendedName>
        <fullName evidence="2">Cyclin N-terminal domain-containing protein</fullName>
    </recommendedName>
</protein>
<sequence>MKSSKRVDNKKSSCKFKALKQRTFATNYLANISLNVSNENQVKNNFYESLINKDDFNCFLSFNRIENTREKQNEFFNYYKQKLSNDNNRCSKMNEFLIKEFNSTIFVPHVYIESILLGKTNRIPEISIQPSLSMSREVIFNKLTVSDVESEYLKSHKDKDNLKSNLLGTSNVTLSSNSSISTSIPNNTKFTKSLTNKSTKAKKANENLTIEINTNRNIKRTISESSNESSLNTSMTRNNILLASNRNSKPSLFNNLKRLTNEKIILTTNNSPIGVFSRLPFRFSTQKSDLNESLILKNRHASTNKNNLPQNNFIYDVFALLGLDFDDYISSGSMSYTSLIDPKSKHVQKKLNEDNQVGQLSEKMEEKNESDDDSLDNKFLLMGKKDLHPFNLESYKADYLDDPQLTEMTAGKNRTCLKFASYAVSIIDYVKPLDLKKEINETFKEKFPYIQITLTKLRSIKREMMEIAYESSLDFIIVAQAYIYFEKLILQGLINKSNRKFLAANCLIIGAKLNDVTKKDINKLIDNITNKFRFDNRKDVVLYEFPILVSLEFNLIIKYESEFLCHYERLMNNFENLKLNNNNNTNSNNYQTESNKLNSLQRTLSD</sequence>
<feature type="compositionally biased region" description="Low complexity" evidence="1">
    <location>
        <begin position="585"/>
        <end position="595"/>
    </location>
</feature>
<dbReference type="Gene3D" id="1.10.472.10">
    <property type="entry name" value="Cyclin-like"/>
    <property type="match status" value="1"/>
</dbReference>
<feature type="domain" description="Cyclin N-terminal" evidence="2">
    <location>
        <begin position="457"/>
        <end position="555"/>
    </location>
</feature>
<evidence type="ECO:0000313" key="3">
    <source>
        <dbReference type="EMBL" id="CAF0947785.1"/>
    </source>
</evidence>
<name>A0A814D334_9BILA</name>
<dbReference type="InterPro" id="IPR012388">
    <property type="entry name" value="CABLES1/2"/>
</dbReference>
<dbReference type="EMBL" id="CAJNOC010002713">
    <property type="protein sequence ID" value="CAF0947785.1"/>
    <property type="molecule type" value="Genomic_DNA"/>
</dbReference>
<feature type="compositionally biased region" description="Polar residues" evidence="1">
    <location>
        <begin position="596"/>
        <end position="606"/>
    </location>
</feature>
<evidence type="ECO:0000256" key="1">
    <source>
        <dbReference type="SAM" id="MobiDB-lite"/>
    </source>
</evidence>
<dbReference type="Proteomes" id="UP000663879">
    <property type="component" value="Unassembled WGS sequence"/>
</dbReference>
<dbReference type="OrthoDB" id="5353095at2759"/>
<gene>
    <name evidence="3" type="ORF">OXX778_LOCUS13781</name>
</gene>
<evidence type="ECO:0000313" key="4">
    <source>
        <dbReference type="Proteomes" id="UP000663879"/>
    </source>
</evidence>
<accession>A0A814D334</accession>
<feature type="region of interest" description="Disordered" evidence="1">
    <location>
        <begin position="585"/>
        <end position="606"/>
    </location>
</feature>